<dbReference type="PANTHER" id="PTHR46026">
    <property type="entry name" value="RHO-TYPE GUANINE NUCLEOTIDE EXCHANGE FACTOR, ISOFORM F"/>
    <property type="match status" value="1"/>
</dbReference>
<dbReference type="CDD" id="cd00174">
    <property type="entry name" value="SH3"/>
    <property type="match status" value="1"/>
</dbReference>
<evidence type="ECO:0000256" key="2">
    <source>
        <dbReference type="PROSITE-ProRule" id="PRU00192"/>
    </source>
</evidence>
<dbReference type="InterPro" id="IPR036028">
    <property type="entry name" value="SH3-like_dom_sf"/>
</dbReference>
<name>A0ABQ8UEJ7_9EUKA</name>
<proteinExistence type="predicted"/>
<dbReference type="Gene3D" id="2.30.30.40">
    <property type="entry name" value="SH3 Domains"/>
    <property type="match status" value="1"/>
</dbReference>
<dbReference type="SUPFAM" id="SSF50044">
    <property type="entry name" value="SH3-domain"/>
    <property type="match status" value="1"/>
</dbReference>
<feature type="domain" description="SH3" evidence="4">
    <location>
        <begin position="34"/>
        <end position="98"/>
    </location>
</feature>
<dbReference type="PRINTS" id="PR00452">
    <property type="entry name" value="SH3DOMAIN"/>
</dbReference>
<protein>
    <recommendedName>
        <fullName evidence="4">SH3 domain-containing protein</fullName>
    </recommendedName>
</protein>
<evidence type="ECO:0000256" key="1">
    <source>
        <dbReference type="ARBA" id="ARBA00022443"/>
    </source>
</evidence>
<dbReference type="InterPro" id="IPR001452">
    <property type="entry name" value="SH3_domain"/>
</dbReference>
<dbReference type="SMART" id="SM00326">
    <property type="entry name" value="SH3"/>
    <property type="match status" value="1"/>
</dbReference>
<feature type="region of interest" description="Disordered" evidence="3">
    <location>
        <begin position="1"/>
        <end position="29"/>
    </location>
</feature>
<evidence type="ECO:0000313" key="6">
    <source>
        <dbReference type="Proteomes" id="UP001141327"/>
    </source>
</evidence>
<evidence type="ECO:0000313" key="5">
    <source>
        <dbReference type="EMBL" id="KAJ4456286.1"/>
    </source>
</evidence>
<comment type="caution">
    <text evidence="5">The sequence shown here is derived from an EMBL/GenBank/DDBJ whole genome shotgun (WGS) entry which is preliminary data.</text>
</comment>
<organism evidence="5 6">
    <name type="scientific">Paratrimastix pyriformis</name>
    <dbReference type="NCBI Taxonomy" id="342808"/>
    <lineage>
        <taxon>Eukaryota</taxon>
        <taxon>Metamonada</taxon>
        <taxon>Preaxostyla</taxon>
        <taxon>Paratrimastigidae</taxon>
        <taxon>Paratrimastix</taxon>
    </lineage>
</organism>
<dbReference type="PROSITE" id="PS50002">
    <property type="entry name" value="SH3"/>
    <property type="match status" value="1"/>
</dbReference>
<accession>A0ABQ8UEJ7</accession>
<reference evidence="5" key="1">
    <citation type="journal article" date="2022" name="bioRxiv">
        <title>Genomics of Preaxostyla Flagellates Illuminates Evolutionary Transitions and the Path Towards Mitochondrial Loss.</title>
        <authorList>
            <person name="Novak L.V.F."/>
            <person name="Treitli S.C."/>
            <person name="Pyrih J."/>
            <person name="Halakuc P."/>
            <person name="Pipaliya S.V."/>
            <person name="Vacek V."/>
            <person name="Brzon O."/>
            <person name="Soukal P."/>
            <person name="Eme L."/>
            <person name="Dacks J.B."/>
            <person name="Karnkowska A."/>
            <person name="Elias M."/>
            <person name="Hampl V."/>
        </authorList>
    </citation>
    <scope>NUCLEOTIDE SEQUENCE</scope>
    <source>
        <strain evidence="5">RCP-MX</strain>
    </source>
</reference>
<dbReference type="EMBL" id="JAPMOS010000076">
    <property type="protein sequence ID" value="KAJ4456286.1"/>
    <property type="molecule type" value="Genomic_DNA"/>
</dbReference>
<evidence type="ECO:0000256" key="3">
    <source>
        <dbReference type="SAM" id="MobiDB-lite"/>
    </source>
</evidence>
<evidence type="ECO:0000259" key="4">
    <source>
        <dbReference type="PROSITE" id="PS50002"/>
    </source>
</evidence>
<sequence>MEQSGAVWLGPVAGDRGGSRGPDSGPYWGSPGAANLPLAMARHRYVASPGAEPPELSFRKGELIEVIRQHETGWWVGRLQGQPHTGWFPSSFVQLLEGPQ</sequence>
<dbReference type="Pfam" id="PF00018">
    <property type="entry name" value="SH3_1"/>
    <property type="match status" value="1"/>
</dbReference>
<dbReference type="Proteomes" id="UP001141327">
    <property type="component" value="Unassembled WGS sequence"/>
</dbReference>
<gene>
    <name evidence="5" type="ORF">PAPYR_8584</name>
</gene>
<keyword evidence="6" id="KW-1185">Reference proteome</keyword>
<keyword evidence="1 2" id="KW-0728">SH3 domain</keyword>
<dbReference type="PANTHER" id="PTHR46026:SF1">
    <property type="entry name" value="RHO-TYPE GUANINE NUCLEOTIDE EXCHANGE FACTOR, ISOFORM F"/>
    <property type="match status" value="1"/>
</dbReference>